<dbReference type="PANTHER" id="PTHR13832:SF589">
    <property type="entry name" value="[PYRUVATE DEHYDROGENASE [ACETYL-TRANSFERRING]]-PHOSPHATASE 2, MITOCHONDRIAL"/>
    <property type="match status" value="1"/>
</dbReference>
<name>A0A9P4HS08_9PEZI</name>
<sequence>MWTPALRVRAPLRRPCSLACVYPYTYNYTHSHISHRRRRHFHDYFVTHLPSSSVHPDSRPAPGPHHKLPREESTPHTPHGPSSRSPAAAPPPTTSGPQQRDLTTVRIPLRSAKHHFGATVSRGTRPYNEDAYQAGTIEIPAFAKRRPVSLTRRPGPGKGPDGARREGTSAESASGDPQVFYFGVFDGHGGSECSNWLKEELHGYIEDGAERFELRSSLRRAKELGDAAVESGDGGQESLEKVDVRTPAGAEPAKVPDTAHGEKPPSAAKDLTSLSDEDSELPLVQSKNVRNAEELERSIVNAWKDLVGGYFKRFKPEHFSTSAGGQGHMFEKEVIERRQLQHAKIAEDVEEGVGIETVLTYAFLKADFDFVSAQVGKKDEDSVAADRALNDDDILDRPSKMGKRIGGPTRFKGGSTCSVALISTPTPSPYWHPASPSTLITAHVGDTRILLCNTATGVAVPLTSNHHPSLPSEATRLRRYAATFVTDSFGEERMSGLANTRAFGDMASKRVGVSAEPEIRRTELAPAEYSFMVMMSDGVSGPLGDQEIVDVVKEARTPDQGARDVVGFATEVAGNADNATALVVRLGGWERRSEGGLGSLGTKELRDWRRREAEDPRA</sequence>
<feature type="region of interest" description="Disordered" evidence="5">
    <location>
        <begin position="50"/>
        <end position="101"/>
    </location>
</feature>
<keyword evidence="2 4" id="KW-0378">Hydrolase</keyword>
<evidence type="ECO:0000256" key="2">
    <source>
        <dbReference type="ARBA" id="ARBA00022801"/>
    </source>
</evidence>
<evidence type="ECO:0000313" key="7">
    <source>
        <dbReference type="EMBL" id="KAF2084878.1"/>
    </source>
</evidence>
<dbReference type="PROSITE" id="PS51746">
    <property type="entry name" value="PPM_2"/>
    <property type="match status" value="1"/>
</dbReference>
<dbReference type="PROSITE" id="PS01032">
    <property type="entry name" value="PPM_1"/>
    <property type="match status" value="1"/>
</dbReference>
<feature type="region of interest" description="Disordered" evidence="5">
    <location>
        <begin position="226"/>
        <end position="285"/>
    </location>
</feature>
<dbReference type="InterPro" id="IPR001932">
    <property type="entry name" value="PPM-type_phosphatase-like_dom"/>
</dbReference>
<dbReference type="Gene3D" id="3.60.40.10">
    <property type="entry name" value="PPM-type phosphatase domain"/>
    <property type="match status" value="2"/>
</dbReference>
<reference evidence="7" key="1">
    <citation type="journal article" date="2020" name="Stud. Mycol.">
        <title>101 Dothideomycetes genomes: a test case for predicting lifestyles and emergence of pathogens.</title>
        <authorList>
            <person name="Haridas S."/>
            <person name="Albert R."/>
            <person name="Binder M."/>
            <person name="Bloem J."/>
            <person name="Labutti K."/>
            <person name="Salamov A."/>
            <person name="Andreopoulos B."/>
            <person name="Baker S."/>
            <person name="Barry K."/>
            <person name="Bills G."/>
            <person name="Bluhm B."/>
            <person name="Cannon C."/>
            <person name="Castanera R."/>
            <person name="Culley D."/>
            <person name="Daum C."/>
            <person name="Ezra D."/>
            <person name="Gonzalez J."/>
            <person name="Henrissat B."/>
            <person name="Kuo A."/>
            <person name="Liang C."/>
            <person name="Lipzen A."/>
            <person name="Lutzoni F."/>
            <person name="Magnuson J."/>
            <person name="Mondo S."/>
            <person name="Nolan M."/>
            <person name="Ohm R."/>
            <person name="Pangilinan J."/>
            <person name="Park H.-J."/>
            <person name="Ramirez L."/>
            <person name="Alfaro M."/>
            <person name="Sun H."/>
            <person name="Tritt A."/>
            <person name="Yoshinaga Y."/>
            <person name="Zwiers L.-H."/>
            <person name="Turgeon B."/>
            <person name="Goodwin S."/>
            <person name="Spatafora J."/>
            <person name="Crous P."/>
            <person name="Grigoriev I."/>
        </authorList>
    </citation>
    <scope>NUCLEOTIDE SEQUENCE</scope>
    <source>
        <strain evidence="7">CBS 121410</strain>
    </source>
</reference>
<protein>
    <submittedName>
        <fullName evidence="7">Protein phosphatase-like protein 2c</fullName>
    </submittedName>
</protein>
<feature type="region of interest" description="Disordered" evidence="5">
    <location>
        <begin position="592"/>
        <end position="618"/>
    </location>
</feature>
<dbReference type="SMART" id="SM00332">
    <property type="entry name" value="PP2Cc"/>
    <property type="match status" value="1"/>
</dbReference>
<keyword evidence="8" id="KW-1185">Reference proteome</keyword>
<proteinExistence type="inferred from homology"/>
<dbReference type="FunFam" id="3.60.40.10:FF:000133">
    <property type="entry name" value="Protein serine/threonine phosphatase 2C"/>
    <property type="match status" value="1"/>
</dbReference>
<dbReference type="InterPro" id="IPR015655">
    <property type="entry name" value="PP2C"/>
</dbReference>
<dbReference type="PANTHER" id="PTHR13832">
    <property type="entry name" value="PROTEIN PHOSPHATASE 2C"/>
    <property type="match status" value="1"/>
</dbReference>
<dbReference type="GO" id="GO:0046872">
    <property type="term" value="F:metal ion binding"/>
    <property type="evidence" value="ECO:0007669"/>
    <property type="project" value="UniProtKB-KW"/>
</dbReference>
<feature type="region of interest" description="Disordered" evidence="5">
    <location>
        <begin position="108"/>
        <end position="127"/>
    </location>
</feature>
<dbReference type="OrthoDB" id="416093at2759"/>
<comment type="caution">
    <text evidence="7">The sequence shown here is derived from an EMBL/GenBank/DDBJ whole genome shotgun (WGS) entry which is preliminary data.</text>
</comment>
<comment type="similarity">
    <text evidence="4">Belongs to the PP2C family.</text>
</comment>
<dbReference type="GO" id="GO:0004722">
    <property type="term" value="F:protein serine/threonine phosphatase activity"/>
    <property type="evidence" value="ECO:0007669"/>
    <property type="project" value="InterPro"/>
</dbReference>
<dbReference type="AlphaFoldDB" id="A0A9P4HS08"/>
<dbReference type="Proteomes" id="UP000799776">
    <property type="component" value="Unassembled WGS sequence"/>
</dbReference>
<gene>
    <name evidence="7" type="ORF">K490DRAFT_15695</name>
</gene>
<dbReference type="InterPro" id="IPR000222">
    <property type="entry name" value="PP2C_BS"/>
</dbReference>
<dbReference type="SUPFAM" id="SSF81606">
    <property type="entry name" value="PP2C-like"/>
    <property type="match status" value="1"/>
</dbReference>
<evidence type="ECO:0000256" key="5">
    <source>
        <dbReference type="SAM" id="MobiDB-lite"/>
    </source>
</evidence>
<organism evidence="7 8">
    <name type="scientific">Saccharata proteae CBS 121410</name>
    <dbReference type="NCBI Taxonomy" id="1314787"/>
    <lineage>
        <taxon>Eukaryota</taxon>
        <taxon>Fungi</taxon>
        <taxon>Dikarya</taxon>
        <taxon>Ascomycota</taxon>
        <taxon>Pezizomycotina</taxon>
        <taxon>Dothideomycetes</taxon>
        <taxon>Dothideomycetes incertae sedis</taxon>
        <taxon>Botryosphaeriales</taxon>
        <taxon>Saccharataceae</taxon>
        <taxon>Saccharata</taxon>
    </lineage>
</organism>
<dbReference type="InterPro" id="IPR036457">
    <property type="entry name" value="PPM-type-like_dom_sf"/>
</dbReference>
<feature type="non-terminal residue" evidence="7">
    <location>
        <position position="618"/>
    </location>
</feature>
<evidence type="ECO:0000259" key="6">
    <source>
        <dbReference type="PROSITE" id="PS51746"/>
    </source>
</evidence>
<feature type="region of interest" description="Disordered" evidence="5">
    <location>
        <begin position="143"/>
        <end position="176"/>
    </location>
</feature>
<feature type="compositionally biased region" description="Basic and acidic residues" evidence="5">
    <location>
        <begin position="603"/>
        <end position="618"/>
    </location>
</feature>
<keyword evidence="1" id="KW-0479">Metal-binding</keyword>
<dbReference type="CDD" id="cd00143">
    <property type="entry name" value="PP2Cc"/>
    <property type="match status" value="1"/>
</dbReference>
<evidence type="ECO:0000256" key="1">
    <source>
        <dbReference type="ARBA" id="ARBA00022723"/>
    </source>
</evidence>
<feature type="domain" description="PPM-type phosphatase" evidence="6">
    <location>
        <begin position="147"/>
        <end position="586"/>
    </location>
</feature>
<accession>A0A9P4HS08</accession>
<evidence type="ECO:0000256" key="4">
    <source>
        <dbReference type="RuleBase" id="RU003465"/>
    </source>
</evidence>
<evidence type="ECO:0000256" key="3">
    <source>
        <dbReference type="ARBA" id="ARBA00022912"/>
    </source>
</evidence>
<keyword evidence="3 4" id="KW-0904">Protein phosphatase</keyword>
<dbReference type="Pfam" id="PF00481">
    <property type="entry name" value="PP2C"/>
    <property type="match status" value="1"/>
</dbReference>
<dbReference type="EMBL" id="ML978736">
    <property type="protein sequence ID" value="KAF2084878.1"/>
    <property type="molecule type" value="Genomic_DNA"/>
</dbReference>
<evidence type="ECO:0000313" key="8">
    <source>
        <dbReference type="Proteomes" id="UP000799776"/>
    </source>
</evidence>